<evidence type="ECO:0000259" key="1">
    <source>
        <dbReference type="Pfam" id="PF01261"/>
    </source>
</evidence>
<evidence type="ECO:0000313" key="2">
    <source>
        <dbReference type="EMBL" id="RDI27430.1"/>
    </source>
</evidence>
<dbReference type="EMBL" id="QQAV01000002">
    <property type="protein sequence ID" value="RDI27430.1"/>
    <property type="molecule type" value="Genomic_DNA"/>
</dbReference>
<feature type="domain" description="Xylose isomerase-like TIM barrel" evidence="1">
    <location>
        <begin position="33"/>
        <end position="275"/>
    </location>
</feature>
<evidence type="ECO:0000313" key="3">
    <source>
        <dbReference type="Proteomes" id="UP000255265"/>
    </source>
</evidence>
<dbReference type="PANTHER" id="PTHR12110">
    <property type="entry name" value="HYDROXYPYRUVATE ISOMERASE"/>
    <property type="match status" value="1"/>
</dbReference>
<dbReference type="PANTHER" id="PTHR12110:SF52">
    <property type="entry name" value="XYLOSE ISOMERASE"/>
    <property type="match status" value="1"/>
</dbReference>
<dbReference type="RefSeq" id="WP_017760067.1">
    <property type="nucleotide sequence ID" value="NZ_QQAV01000002.1"/>
</dbReference>
<keyword evidence="2" id="KW-0413">Isomerase</keyword>
<gene>
    <name evidence="2" type="ORF">DFR41_102468</name>
</gene>
<dbReference type="InterPro" id="IPR013022">
    <property type="entry name" value="Xyl_isomerase-like_TIM-brl"/>
</dbReference>
<protein>
    <submittedName>
        <fullName evidence="2">Sugar phosphate isomerase/epimerase</fullName>
    </submittedName>
</protein>
<keyword evidence="3" id="KW-1185">Reference proteome</keyword>
<dbReference type="AlphaFoldDB" id="A0A370FL68"/>
<sequence length="292" mass="32242">MRDLSQDSRWLSINTATLRRQRGAEVPLARIIDQCAEQGVRAISPWRDQVAAAGLEAVGRQLRALDMQLSGYCRGGFYPAADAAGLRAALDDNRRAIDEAKALDAPCLVLVVGALPGALEGKPAYKSIARARGEVRDGIAASLEYARSVGMPLAIEPLHPMQAADRACINTLEHALDLCDELDPDRTGMLGVALDAYHCWWDPKLEAQTARAGRERLLAYHVCDWLTPTRDLLNDRGMMGDGVIELQQLRGWVEAAGYAGHCEVEIFSTQDWWQRDGEETLRICIERHRSVV</sequence>
<dbReference type="Proteomes" id="UP000255265">
    <property type="component" value="Unassembled WGS sequence"/>
</dbReference>
<dbReference type="InterPro" id="IPR050312">
    <property type="entry name" value="IolE/XylAMocC-like"/>
</dbReference>
<dbReference type="GO" id="GO:0016853">
    <property type="term" value="F:isomerase activity"/>
    <property type="evidence" value="ECO:0007669"/>
    <property type="project" value="UniProtKB-KW"/>
</dbReference>
<organism evidence="2 3">
    <name type="scientific">Pseudacidovorax intermedius</name>
    <dbReference type="NCBI Taxonomy" id="433924"/>
    <lineage>
        <taxon>Bacteria</taxon>
        <taxon>Pseudomonadati</taxon>
        <taxon>Pseudomonadota</taxon>
        <taxon>Betaproteobacteria</taxon>
        <taxon>Burkholderiales</taxon>
        <taxon>Comamonadaceae</taxon>
        <taxon>Pseudacidovorax</taxon>
    </lineage>
</organism>
<dbReference type="Pfam" id="PF01261">
    <property type="entry name" value="AP_endonuc_2"/>
    <property type="match status" value="1"/>
</dbReference>
<name>A0A370FL68_9BURK</name>
<reference evidence="2 3" key="1">
    <citation type="submission" date="2018-07" db="EMBL/GenBank/DDBJ databases">
        <title>Genomic Encyclopedia of Type Strains, Phase IV (KMG-IV): sequencing the most valuable type-strain genomes for metagenomic binning, comparative biology and taxonomic classification.</title>
        <authorList>
            <person name="Goeker M."/>
        </authorList>
    </citation>
    <scope>NUCLEOTIDE SEQUENCE [LARGE SCALE GENOMIC DNA]</scope>
    <source>
        <strain evidence="2 3">DSM 21352</strain>
    </source>
</reference>
<comment type="caution">
    <text evidence="2">The sequence shown here is derived from an EMBL/GenBank/DDBJ whole genome shotgun (WGS) entry which is preliminary data.</text>
</comment>
<proteinExistence type="predicted"/>
<dbReference type="OrthoDB" id="9787068at2"/>
<dbReference type="InterPro" id="IPR036237">
    <property type="entry name" value="Xyl_isomerase-like_sf"/>
</dbReference>
<dbReference type="Gene3D" id="3.20.20.150">
    <property type="entry name" value="Divalent-metal-dependent TIM barrel enzymes"/>
    <property type="match status" value="1"/>
</dbReference>
<dbReference type="SUPFAM" id="SSF51658">
    <property type="entry name" value="Xylose isomerase-like"/>
    <property type="match status" value="1"/>
</dbReference>
<accession>A0A370FL68</accession>
<dbReference type="STRING" id="433924.NS331_12885"/>